<dbReference type="HOGENOM" id="CLU_697484_0_0_1"/>
<evidence type="ECO:0000313" key="3">
    <source>
        <dbReference type="Proteomes" id="UP000054477"/>
    </source>
</evidence>
<feature type="compositionally biased region" description="Basic and acidic residues" evidence="1">
    <location>
        <begin position="59"/>
        <end position="71"/>
    </location>
</feature>
<reference evidence="3" key="2">
    <citation type="submission" date="2015-01" db="EMBL/GenBank/DDBJ databases">
        <title>Evolutionary Origins and Diversification of the Mycorrhizal Mutualists.</title>
        <authorList>
            <consortium name="DOE Joint Genome Institute"/>
            <consortium name="Mycorrhizal Genomics Consortium"/>
            <person name="Kohler A."/>
            <person name="Kuo A."/>
            <person name="Nagy L.G."/>
            <person name="Floudas D."/>
            <person name="Copeland A."/>
            <person name="Barry K.W."/>
            <person name="Cichocki N."/>
            <person name="Veneault-Fourrey C."/>
            <person name="LaButti K."/>
            <person name="Lindquist E.A."/>
            <person name="Lipzen A."/>
            <person name="Lundell T."/>
            <person name="Morin E."/>
            <person name="Murat C."/>
            <person name="Riley R."/>
            <person name="Ohm R."/>
            <person name="Sun H."/>
            <person name="Tunlid A."/>
            <person name="Henrissat B."/>
            <person name="Grigoriev I.V."/>
            <person name="Hibbett D.S."/>
            <person name="Martin F."/>
        </authorList>
    </citation>
    <scope>NUCLEOTIDE SEQUENCE [LARGE SCALE GENOMIC DNA]</scope>
    <source>
        <strain evidence="3">LaAM-08-1</strain>
    </source>
</reference>
<feature type="compositionally biased region" description="Acidic residues" evidence="1">
    <location>
        <begin position="48"/>
        <end position="58"/>
    </location>
</feature>
<proteinExistence type="predicted"/>
<accession>A0A0C9XTP7</accession>
<dbReference type="OrthoDB" id="3069744at2759"/>
<sequence>MACRKYKRNIAGLRNQPKSPPDSFPKPHPSPILPPKSSPCPNNPADGNDSDVSLDEENPLYKRVDSSKEDWQGSDNEELEVDAEELLDDWEDLRKEGLYVHLVKAAAACGDDRHDEDWVPKRKRAKERKVRPSTYQKGPDVASKSQRTQRHYRKSIAMQQRLDLFGFSCTPRPAPLQSDIEMLDIKREDSLEIFNIASFSPPDIPIRQENPGACALEFDIPIYEESTMLPPLFFDDKQLGAAVLEKAPPPIAQIHKESATPPRLSFNDRPPSITAHKCSAEEVGLENDGDVGLDEMEKDVEEIWENEIDKVMQPKSEICGWGDLREQIKTDLKKKHMHLPLSQINQLMIL</sequence>
<protein>
    <submittedName>
        <fullName evidence="2">Uncharacterized protein</fullName>
    </submittedName>
</protein>
<feature type="region of interest" description="Disordered" evidence="1">
    <location>
        <begin position="121"/>
        <end position="150"/>
    </location>
</feature>
<evidence type="ECO:0000313" key="2">
    <source>
        <dbReference type="EMBL" id="KIK05029.1"/>
    </source>
</evidence>
<feature type="compositionally biased region" description="Pro residues" evidence="1">
    <location>
        <begin position="18"/>
        <end position="42"/>
    </location>
</feature>
<dbReference type="AlphaFoldDB" id="A0A0C9XTP7"/>
<dbReference type="EMBL" id="KN838564">
    <property type="protein sequence ID" value="KIK05029.1"/>
    <property type="molecule type" value="Genomic_DNA"/>
</dbReference>
<organism evidence="2 3">
    <name type="scientific">Laccaria amethystina LaAM-08-1</name>
    <dbReference type="NCBI Taxonomy" id="1095629"/>
    <lineage>
        <taxon>Eukaryota</taxon>
        <taxon>Fungi</taxon>
        <taxon>Dikarya</taxon>
        <taxon>Basidiomycota</taxon>
        <taxon>Agaricomycotina</taxon>
        <taxon>Agaricomycetes</taxon>
        <taxon>Agaricomycetidae</taxon>
        <taxon>Agaricales</taxon>
        <taxon>Agaricineae</taxon>
        <taxon>Hydnangiaceae</taxon>
        <taxon>Laccaria</taxon>
    </lineage>
</organism>
<reference evidence="2 3" key="1">
    <citation type="submission" date="2014-04" db="EMBL/GenBank/DDBJ databases">
        <authorList>
            <consortium name="DOE Joint Genome Institute"/>
            <person name="Kuo A."/>
            <person name="Kohler A."/>
            <person name="Nagy L.G."/>
            <person name="Floudas D."/>
            <person name="Copeland A."/>
            <person name="Barry K.W."/>
            <person name="Cichocki N."/>
            <person name="Veneault-Fourrey C."/>
            <person name="LaButti K."/>
            <person name="Lindquist E.A."/>
            <person name="Lipzen A."/>
            <person name="Lundell T."/>
            <person name="Morin E."/>
            <person name="Murat C."/>
            <person name="Sun H."/>
            <person name="Tunlid A."/>
            <person name="Henrissat B."/>
            <person name="Grigoriev I.V."/>
            <person name="Hibbett D.S."/>
            <person name="Martin F."/>
            <person name="Nordberg H.P."/>
            <person name="Cantor M.N."/>
            <person name="Hua S.X."/>
        </authorList>
    </citation>
    <scope>NUCLEOTIDE SEQUENCE [LARGE SCALE GENOMIC DNA]</scope>
    <source>
        <strain evidence="2 3">LaAM-08-1</strain>
    </source>
</reference>
<name>A0A0C9XTP7_9AGAR</name>
<gene>
    <name evidence="2" type="ORF">K443DRAFT_4210</name>
</gene>
<feature type="region of interest" description="Disordered" evidence="1">
    <location>
        <begin position="1"/>
        <end position="79"/>
    </location>
</feature>
<evidence type="ECO:0000256" key="1">
    <source>
        <dbReference type="SAM" id="MobiDB-lite"/>
    </source>
</evidence>
<keyword evidence="3" id="KW-1185">Reference proteome</keyword>
<dbReference type="Proteomes" id="UP000054477">
    <property type="component" value="Unassembled WGS sequence"/>
</dbReference>
<feature type="compositionally biased region" description="Basic residues" evidence="1">
    <location>
        <begin position="121"/>
        <end position="131"/>
    </location>
</feature>